<feature type="transmembrane region" description="Helical" evidence="1">
    <location>
        <begin position="141"/>
        <end position="158"/>
    </location>
</feature>
<dbReference type="AlphaFoldDB" id="A0A7X2L4H4"/>
<sequence>MRTHICKPKMILTAGFIVYLYVLIKVILFKWGSVDIHVLLYQLQRTLDQPNRIFDRQGNYIPFKEIIKEIHSLSISHPFLSTNLIGNILIFIPLGLFIPLLFTSRGASFVKIFMLPLLLSLCFEVTQLLLCIGTFDVDDLILNTAGGIVGYAASRSFAMMKKPRSHKDLVLSPNEKTNVVLLQGGDFLYTRKKAYAAIMLSIAVLSQSLAYRAYAASVDTSSITAASTLDKLGPITLKSSVSAKLTDVGFFAQDSGNILIYTLNYYNGSSSPVKLFDYFSRVTTPGGAIIQGRPLTNSATIQSIAAKSSQSITYFVNMGKATKVNGVKISLYGWDFSSADYQKRLGTIIVPSAYSAALGRGQSKKIIINNLPVTTKAESLQIYKFNGKVYAKIGISFSNTGVKMLTDTGMRGYLTSSGGSVFGLALNDASSGFKIQPQEKKIVYYLTEIPSYMKTDNMSLQFAVEDSTLSISLPVITYKLPAAAAANLVVASNAVKKITVRSNTVETQLKSATVYSENGVAKWSLKFRVKNSGNKSVILPAYELAIKAAEGYTFPVNSKAFANLKLEPLEEKVIDLSADVPLELSPGTLQLQMTEPAVADKIVFPIAYYQIPYSLQTNNLLGMEYTVENSLGTFGVKLNSVQRLPWSDEDQLVTKISIRNSGTAAVQLPVLTGVIKAGESDLSSTSQIVTEDTRTLLTPNETAAVYIVTNVPYSYSFNKLKILLQGTSGGETTNFLTLNTSQLDNTIGILAAGDALHIELAGKKAAVLERLTTVYSGTRANLMYTELVMNSEESRKFEQTQLVAYYKTPDNQYYEAEVNQSTTALNANGKSLVTVWSKIPLAVDTSQLILCIGEGVAEGKLAAPGIKPTAYINMVGLTLNKTVGTPQKSLLDIELFPYSLSVTNTTATISEGEDTLTAVMSYNLSQSELYDAGEYEHKLVLELIDPYGQATEKILTLGTDLSLGNLKSLSTTINSNLYRTLRGGSVRLNIYDEFKGERILLGGQNYSLTYKAVKQQQTTAIPNS</sequence>
<gene>
    <name evidence="3" type="ORF">GJB61_20450</name>
</gene>
<dbReference type="InterPro" id="IPR053150">
    <property type="entry name" value="Teicoplanin_resist-assoc"/>
</dbReference>
<protein>
    <recommendedName>
        <fullName evidence="2">VanZ-like domain-containing protein</fullName>
    </recommendedName>
</protein>
<proteinExistence type="predicted"/>
<feature type="transmembrane region" description="Helical" evidence="1">
    <location>
        <begin position="194"/>
        <end position="214"/>
    </location>
</feature>
<feature type="domain" description="VanZ-like" evidence="2">
    <location>
        <begin position="16"/>
        <end position="154"/>
    </location>
</feature>
<name>A0A7X2L4H4_9BACL</name>
<dbReference type="Proteomes" id="UP000463051">
    <property type="component" value="Unassembled WGS sequence"/>
</dbReference>
<keyword evidence="1" id="KW-0812">Transmembrane</keyword>
<evidence type="ECO:0000313" key="4">
    <source>
        <dbReference type="Proteomes" id="UP000463051"/>
    </source>
</evidence>
<keyword evidence="1" id="KW-1133">Transmembrane helix</keyword>
<evidence type="ECO:0000259" key="2">
    <source>
        <dbReference type="Pfam" id="PF04892"/>
    </source>
</evidence>
<evidence type="ECO:0000256" key="1">
    <source>
        <dbReference type="SAM" id="Phobius"/>
    </source>
</evidence>
<dbReference type="RefSeq" id="WP_154120860.1">
    <property type="nucleotide sequence ID" value="NZ_WJXB01000008.1"/>
</dbReference>
<keyword evidence="4" id="KW-1185">Reference proteome</keyword>
<dbReference type="InterPro" id="IPR006976">
    <property type="entry name" value="VanZ-like"/>
</dbReference>
<feature type="transmembrane region" description="Helical" evidence="1">
    <location>
        <begin position="84"/>
        <end position="102"/>
    </location>
</feature>
<organism evidence="3 4">
    <name type="scientific">Paenibacillus monticola</name>
    <dbReference type="NCBI Taxonomy" id="2666075"/>
    <lineage>
        <taxon>Bacteria</taxon>
        <taxon>Bacillati</taxon>
        <taxon>Bacillota</taxon>
        <taxon>Bacilli</taxon>
        <taxon>Bacillales</taxon>
        <taxon>Paenibacillaceae</taxon>
        <taxon>Paenibacillus</taxon>
    </lineage>
</organism>
<accession>A0A7X2L4H4</accession>
<keyword evidence="1" id="KW-0472">Membrane</keyword>
<dbReference type="Pfam" id="PF04892">
    <property type="entry name" value="VanZ"/>
    <property type="match status" value="1"/>
</dbReference>
<dbReference type="PANTHER" id="PTHR36834:SF2">
    <property type="entry name" value="MEMBRANE PROTEIN"/>
    <property type="match status" value="1"/>
</dbReference>
<dbReference type="EMBL" id="WJXB01000008">
    <property type="protein sequence ID" value="MRN55356.1"/>
    <property type="molecule type" value="Genomic_DNA"/>
</dbReference>
<dbReference type="PANTHER" id="PTHR36834">
    <property type="entry name" value="MEMBRANE PROTEIN-RELATED"/>
    <property type="match status" value="1"/>
</dbReference>
<feature type="transmembrane region" description="Helical" evidence="1">
    <location>
        <begin position="114"/>
        <end position="135"/>
    </location>
</feature>
<reference evidence="3 4" key="1">
    <citation type="submission" date="2019-11" db="EMBL/GenBank/DDBJ databases">
        <title>Paenibacillus monticola sp. nov., a novel PGPR strain isolated from mountain sample in China.</title>
        <authorList>
            <person name="Zhao Q."/>
            <person name="Li H.-P."/>
            <person name="Zhang J.-L."/>
        </authorList>
    </citation>
    <scope>NUCLEOTIDE SEQUENCE [LARGE SCALE GENOMIC DNA]</scope>
    <source>
        <strain evidence="3 4">LC-T2</strain>
    </source>
</reference>
<feature type="transmembrane region" description="Helical" evidence="1">
    <location>
        <begin position="12"/>
        <end position="31"/>
    </location>
</feature>
<comment type="caution">
    <text evidence="3">The sequence shown here is derived from an EMBL/GenBank/DDBJ whole genome shotgun (WGS) entry which is preliminary data.</text>
</comment>
<evidence type="ECO:0000313" key="3">
    <source>
        <dbReference type="EMBL" id="MRN55356.1"/>
    </source>
</evidence>